<protein>
    <recommendedName>
        <fullName evidence="13">Cytochrome P450</fullName>
    </recommendedName>
</protein>
<sequence length="468" mass="53193">MLDISNYVFFFFTLVTILLSCLVYILTRHSHNPKCANLPPGPKGWPVVGNLLQFARSGKQFFEYVDEMRNIYGPIFTLKMGIRTMIIISDANLAHQALIERGAQFATRPAETPTRKIFSSSDITVHSAMYGPVWRSLRRNMVQNMLCSNRLKEFDMCFGVKMEEESIEKMDQMMTEILTAVDPRIHDYLPILTPFYFKERKNSLELRRKLVQFVVGFIEKRRLAIRNLGSDKTASSFAYLDTLFDLRVDGRETSPSDEDLVTLCSEFLNAGTDTTGTAIEWGIAELISNPKIQSRLYDEIKSTVGDDRTVEEKDLNKMVFLQAFVKELLRRHPPTYFTLTHGVTEPTNLAGYDIPVGANVEFYLPGISEDPKIWSKPEKFDPDRFITGGEDADLTGVAGVKMMPFGIGRRICPGLGMAVVHVELMLSRMVQEFEWSSYPPESQVDFTGKLVFAVVMKNPLRARVKARV</sequence>
<feature type="binding site" description="axial binding residue" evidence="8">
    <location>
        <position position="412"/>
    </location>
    <ligand>
        <name>heme</name>
        <dbReference type="ChEBI" id="CHEBI:30413"/>
    </ligand>
    <ligandPart>
        <name>Fe</name>
        <dbReference type="ChEBI" id="CHEBI:18248"/>
    </ligandPart>
</feature>
<evidence type="ECO:0008006" key="13">
    <source>
        <dbReference type="Google" id="ProtNLM"/>
    </source>
</evidence>
<comment type="cofactor">
    <cofactor evidence="1 8">
        <name>heme</name>
        <dbReference type="ChEBI" id="CHEBI:30413"/>
    </cofactor>
</comment>
<evidence type="ECO:0000256" key="2">
    <source>
        <dbReference type="ARBA" id="ARBA00010617"/>
    </source>
</evidence>
<dbReference type="AlphaFoldDB" id="A0A654FY88"/>
<evidence type="ECO:0000313" key="11">
    <source>
        <dbReference type="EMBL" id="VYS65862.1"/>
    </source>
</evidence>
<evidence type="ECO:0000313" key="12">
    <source>
        <dbReference type="Proteomes" id="UP000426265"/>
    </source>
</evidence>
<keyword evidence="7 9" id="KW-0503">Monooxygenase</keyword>
<evidence type="ECO:0000256" key="7">
    <source>
        <dbReference type="ARBA" id="ARBA00023033"/>
    </source>
</evidence>
<dbReference type="GO" id="GO:0020037">
    <property type="term" value="F:heme binding"/>
    <property type="evidence" value="ECO:0007669"/>
    <property type="project" value="InterPro"/>
</dbReference>
<dbReference type="InterPro" id="IPR002401">
    <property type="entry name" value="Cyt_P450_E_grp-I"/>
</dbReference>
<keyword evidence="6 8" id="KW-0408">Iron</keyword>
<dbReference type="SUPFAM" id="SSF48264">
    <property type="entry name" value="Cytochrome P450"/>
    <property type="match status" value="1"/>
</dbReference>
<keyword evidence="4 8" id="KW-0479">Metal-binding</keyword>
<dbReference type="PANTHER" id="PTHR47944:SF19">
    <property type="entry name" value="CYTOCHROME P450 77A4"/>
    <property type="match status" value="1"/>
</dbReference>
<dbReference type="Proteomes" id="UP000426265">
    <property type="component" value="Unassembled WGS sequence"/>
</dbReference>
<evidence type="ECO:0000256" key="3">
    <source>
        <dbReference type="ARBA" id="ARBA00022617"/>
    </source>
</evidence>
<dbReference type="PRINTS" id="PR00385">
    <property type="entry name" value="P450"/>
</dbReference>
<evidence type="ECO:0000256" key="5">
    <source>
        <dbReference type="ARBA" id="ARBA00023002"/>
    </source>
</evidence>
<organism evidence="11 12">
    <name type="scientific">Arabidopsis thaliana</name>
    <name type="common">Mouse-ear cress</name>
    <dbReference type="NCBI Taxonomy" id="3702"/>
    <lineage>
        <taxon>Eukaryota</taxon>
        <taxon>Viridiplantae</taxon>
        <taxon>Streptophyta</taxon>
        <taxon>Embryophyta</taxon>
        <taxon>Tracheophyta</taxon>
        <taxon>Spermatophyta</taxon>
        <taxon>Magnoliopsida</taxon>
        <taxon>eudicotyledons</taxon>
        <taxon>Gunneridae</taxon>
        <taxon>Pentapetalae</taxon>
        <taxon>rosids</taxon>
        <taxon>malvids</taxon>
        <taxon>Brassicales</taxon>
        <taxon>Brassicaceae</taxon>
        <taxon>Camelineae</taxon>
        <taxon>Arabidopsis</taxon>
    </lineage>
</organism>
<dbReference type="EMBL" id="CACRSJ010000110">
    <property type="protein sequence ID" value="VYS65862.1"/>
    <property type="molecule type" value="Genomic_DNA"/>
</dbReference>
<dbReference type="InterPro" id="IPR017972">
    <property type="entry name" value="Cyt_P450_CS"/>
</dbReference>
<dbReference type="Gene3D" id="1.10.630.10">
    <property type="entry name" value="Cytochrome P450"/>
    <property type="match status" value="1"/>
</dbReference>
<keyword evidence="3 8" id="KW-0349">Heme</keyword>
<dbReference type="InterPro" id="IPR001128">
    <property type="entry name" value="Cyt_P450"/>
</dbReference>
<dbReference type="PRINTS" id="PR00463">
    <property type="entry name" value="EP450I"/>
</dbReference>
<dbReference type="GO" id="GO:0004497">
    <property type="term" value="F:monooxygenase activity"/>
    <property type="evidence" value="ECO:0007669"/>
    <property type="project" value="UniProtKB-KW"/>
</dbReference>
<evidence type="ECO:0000256" key="8">
    <source>
        <dbReference type="PIRSR" id="PIRSR602401-1"/>
    </source>
</evidence>
<dbReference type="ExpressionAtlas" id="A0A654FY88">
    <property type="expression patterns" value="baseline and differential"/>
</dbReference>
<dbReference type="CDD" id="cd11075">
    <property type="entry name" value="CYP77_89"/>
    <property type="match status" value="1"/>
</dbReference>
<reference evidence="11 12" key="1">
    <citation type="submission" date="2019-11" db="EMBL/GenBank/DDBJ databases">
        <authorList>
            <person name="Jiao W.-B."/>
            <person name="Schneeberger K."/>
        </authorList>
    </citation>
    <scope>NUCLEOTIDE SEQUENCE [LARGE SCALE GENOMIC DNA]</scope>
    <source>
        <strain evidence="12">cv. An-1</strain>
    </source>
</reference>
<gene>
    <name evidence="11" type="ORF">AN1_LOCUS21267</name>
</gene>
<keyword evidence="5 9" id="KW-0560">Oxidoreductase</keyword>
<accession>A0A654FY88</accession>
<dbReference type="PROSITE" id="PS00086">
    <property type="entry name" value="CYTOCHROME_P450"/>
    <property type="match status" value="1"/>
</dbReference>
<name>A0A654FY88_ARATH</name>
<evidence type="ECO:0000256" key="1">
    <source>
        <dbReference type="ARBA" id="ARBA00001971"/>
    </source>
</evidence>
<dbReference type="GO" id="GO:0016705">
    <property type="term" value="F:oxidoreductase activity, acting on paired donors, with incorporation or reduction of molecular oxygen"/>
    <property type="evidence" value="ECO:0007669"/>
    <property type="project" value="InterPro"/>
</dbReference>
<comment type="similarity">
    <text evidence="2 9">Belongs to the cytochrome P450 family.</text>
</comment>
<dbReference type="GO" id="GO:0005506">
    <property type="term" value="F:iron ion binding"/>
    <property type="evidence" value="ECO:0007669"/>
    <property type="project" value="InterPro"/>
</dbReference>
<keyword evidence="10" id="KW-0812">Transmembrane</keyword>
<evidence type="ECO:0000256" key="10">
    <source>
        <dbReference type="SAM" id="Phobius"/>
    </source>
</evidence>
<evidence type="ECO:0000256" key="6">
    <source>
        <dbReference type="ARBA" id="ARBA00023004"/>
    </source>
</evidence>
<evidence type="ECO:0000256" key="4">
    <source>
        <dbReference type="ARBA" id="ARBA00022723"/>
    </source>
</evidence>
<dbReference type="PANTHER" id="PTHR47944">
    <property type="entry name" value="CYTOCHROME P450 98A9"/>
    <property type="match status" value="1"/>
</dbReference>
<keyword evidence="10" id="KW-1133">Transmembrane helix</keyword>
<dbReference type="InterPro" id="IPR036396">
    <property type="entry name" value="Cyt_P450_sf"/>
</dbReference>
<evidence type="ECO:0000256" key="9">
    <source>
        <dbReference type="RuleBase" id="RU000461"/>
    </source>
</evidence>
<dbReference type="Pfam" id="PF00067">
    <property type="entry name" value="p450"/>
    <property type="match status" value="2"/>
</dbReference>
<proteinExistence type="inferred from homology"/>
<feature type="transmembrane region" description="Helical" evidence="10">
    <location>
        <begin position="7"/>
        <end position="26"/>
    </location>
</feature>
<keyword evidence="10" id="KW-0472">Membrane</keyword>